<dbReference type="InterPro" id="IPR000073">
    <property type="entry name" value="AB_hydrolase_1"/>
</dbReference>
<dbReference type="GeneID" id="87842191"/>
<reference evidence="3" key="1">
    <citation type="journal article" date="2023" name="Mol. Phylogenet. Evol.">
        <title>Genome-scale phylogeny and comparative genomics of the fungal order Sordariales.</title>
        <authorList>
            <person name="Hensen N."/>
            <person name="Bonometti L."/>
            <person name="Westerberg I."/>
            <person name="Brannstrom I.O."/>
            <person name="Guillou S."/>
            <person name="Cros-Aarteil S."/>
            <person name="Calhoun S."/>
            <person name="Haridas S."/>
            <person name="Kuo A."/>
            <person name="Mondo S."/>
            <person name="Pangilinan J."/>
            <person name="Riley R."/>
            <person name="LaButti K."/>
            <person name="Andreopoulos B."/>
            <person name="Lipzen A."/>
            <person name="Chen C."/>
            <person name="Yan M."/>
            <person name="Daum C."/>
            <person name="Ng V."/>
            <person name="Clum A."/>
            <person name="Steindorff A."/>
            <person name="Ohm R.A."/>
            <person name="Martin F."/>
            <person name="Silar P."/>
            <person name="Natvig D.O."/>
            <person name="Lalanne C."/>
            <person name="Gautier V."/>
            <person name="Ament-Velasquez S.L."/>
            <person name="Kruys A."/>
            <person name="Hutchinson M.I."/>
            <person name="Powell A.J."/>
            <person name="Barry K."/>
            <person name="Miller A.N."/>
            <person name="Grigoriev I.V."/>
            <person name="Debuchy R."/>
            <person name="Gladieux P."/>
            <person name="Hiltunen Thoren M."/>
            <person name="Johannesson H."/>
        </authorList>
    </citation>
    <scope>NUCLEOTIDE SEQUENCE</scope>
    <source>
        <strain evidence="3">CBS 168.71</strain>
    </source>
</reference>
<gene>
    <name evidence="3" type="ORF">B0H64DRAFT_417408</name>
</gene>
<dbReference type="Gene3D" id="3.40.50.1820">
    <property type="entry name" value="alpha/beta hydrolase"/>
    <property type="match status" value="1"/>
</dbReference>
<feature type="chain" id="PRO_5042200979" evidence="1">
    <location>
        <begin position="27"/>
        <end position="278"/>
    </location>
</feature>
<evidence type="ECO:0000313" key="3">
    <source>
        <dbReference type="EMBL" id="KAK3295783.1"/>
    </source>
</evidence>
<feature type="domain" description="AB hydrolase-1" evidence="2">
    <location>
        <begin position="36"/>
        <end position="267"/>
    </location>
</feature>
<dbReference type="PANTHER" id="PTHR37017">
    <property type="entry name" value="AB HYDROLASE-1 DOMAIN-CONTAINING PROTEIN-RELATED"/>
    <property type="match status" value="1"/>
</dbReference>
<dbReference type="AlphaFoldDB" id="A0AAE0HFT1"/>
<dbReference type="InterPro" id="IPR029058">
    <property type="entry name" value="AB_hydrolase_fold"/>
</dbReference>
<proteinExistence type="predicted"/>
<dbReference type="SUPFAM" id="SSF53474">
    <property type="entry name" value="alpha/beta-Hydrolases"/>
    <property type="match status" value="1"/>
</dbReference>
<sequence>MQQATIFTSLFHTLLVLAVLSVSAMAAATAATKPTIVIVPGAWQLPNAWDEFRSVLARAGHQAHHVALPSVGGTEEPLTGLPEDVAAVRHVVGGLADQGDEIVLLCHSSGGVVGSNAVEGYDVAARQAAGKVGGVVRIVYLSAFMLPKGKSLLEMLGGTPLPWMIVDGDRVTGDPAQMPEIGFNDMPAEEAAYWAKQTTWTSAALFSAASQFEPWSNGIPGAYIFQTIDKALPYNLQQDMARQLGPDPRTATMETGHCGFLSKPDMMLAALKQVIGGN</sequence>
<dbReference type="EMBL" id="JAUEPN010000004">
    <property type="protein sequence ID" value="KAK3295783.1"/>
    <property type="molecule type" value="Genomic_DNA"/>
</dbReference>
<dbReference type="Proteomes" id="UP001278766">
    <property type="component" value="Unassembled WGS sequence"/>
</dbReference>
<keyword evidence="3" id="KW-0378">Hydrolase</keyword>
<organism evidence="3 4">
    <name type="scientific">Chaetomium fimeti</name>
    <dbReference type="NCBI Taxonomy" id="1854472"/>
    <lineage>
        <taxon>Eukaryota</taxon>
        <taxon>Fungi</taxon>
        <taxon>Dikarya</taxon>
        <taxon>Ascomycota</taxon>
        <taxon>Pezizomycotina</taxon>
        <taxon>Sordariomycetes</taxon>
        <taxon>Sordariomycetidae</taxon>
        <taxon>Sordariales</taxon>
        <taxon>Chaetomiaceae</taxon>
        <taxon>Chaetomium</taxon>
    </lineage>
</organism>
<keyword evidence="1" id="KW-0732">Signal</keyword>
<accession>A0AAE0HFT1</accession>
<dbReference type="InterPro" id="IPR052897">
    <property type="entry name" value="Sec-Metab_Biosynth_Hydrolase"/>
</dbReference>
<reference evidence="3" key="2">
    <citation type="submission" date="2023-06" db="EMBL/GenBank/DDBJ databases">
        <authorList>
            <consortium name="Lawrence Berkeley National Laboratory"/>
            <person name="Haridas S."/>
            <person name="Hensen N."/>
            <person name="Bonometti L."/>
            <person name="Westerberg I."/>
            <person name="Brannstrom I.O."/>
            <person name="Guillou S."/>
            <person name="Cros-Aarteil S."/>
            <person name="Calhoun S."/>
            <person name="Kuo A."/>
            <person name="Mondo S."/>
            <person name="Pangilinan J."/>
            <person name="Riley R."/>
            <person name="Labutti K."/>
            <person name="Andreopoulos B."/>
            <person name="Lipzen A."/>
            <person name="Chen C."/>
            <person name="Yanf M."/>
            <person name="Daum C."/>
            <person name="Ng V."/>
            <person name="Clum A."/>
            <person name="Steindorff A."/>
            <person name="Ohm R."/>
            <person name="Martin F."/>
            <person name="Silar P."/>
            <person name="Natvig D."/>
            <person name="Lalanne C."/>
            <person name="Gautier V."/>
            <person name="Ament-Velasquez S.L."/>
            <person name="Kruys A."/>
            <person name="Hutchinson M.I."/>
            <person name="Powell A.J."/>
            <person name="Barry K."/>
            <person name="Miller A.N."/>
            <person name="Grigoriev I.V."/>
            <person name="Debuchy R."/>
            <person name="Gladieux P."/>
            <person name="Thoren M.H."/>
            <person name="Johannesson H."/>
        </authorList>
    </citation>
    <scope>NUCLEOTIDE SEQUENCE</scope>
    <source>
        <strain evidence="3">CBS 168.71</strain>
    </source>
</reference>
<keyword evidence="4" id="KW-1185">Reference proteome</keyword>
<name>A0AAE0HFT1_9PEZI</name>
<dbReference type="GO" id="GO:0016787">
    <property type="term" value="F:hydrolase activity"/>
    <property type="evidence" value="ECO:0007669"/>
    <property type="project" value="UniProtKB-KW"/>
</dbReference>
<evidence type="ECO:0000313" key="4">
    <source>
        <dbReference type="Proteomes" id="UP001278766"/>
    </source>
</evidence>
<evidence type="ECO:0000256" key="1">
    <source>
        <dbReference type="SAM" id="SignalP"/>
    </source>
</evidence>
<feature type="signal peptide" evidence="1">
    <location>
        <begin position="1"/>
        <end position="26"/>
    </location>
</feature>
<dbReference type="PANTHER" id="PTHR37017:SF13">
    <property type="entry name" value="AB HYDROLASE-1 DOMAIN-CONTAINING PROTEIN"/>
    <property type="match status" value="1"/>
</dbReference>
<protein>
    <submittedName>
        <fullName evidence="3">Alpha/beta hydrolase fold-1</fullName>
    </submittedName>
</protein>
<evidence type="ECO:0000259" key="2">
    <source>
        <dbReference type="Pfam" id="PF12697"/>
    </source>
</evidence>
<dbReference type="RefSeq" id="XP_062659297.1">
    <property type="nucleotide sequence ID" value="XM_062805243.1"/>
</dbReference>
<dbReference type="Pfam" id="PF12697">
    <property type="entry name" value="Abhydrolase_6"/>
    <property type="match status" value="1"/>
</dbReference>
<comment type="caution">
    <text evidence="3">The sequence shown here is derived from an EMBL/GenBank/DDBJ whole genome shotgun (WGS) entry which is preliminary data.</text>
</comment>